<keyword evidence="3" id="KW-0378">Hydrolase</keyword>
<keyword evidence="2 5" id="KW-0479">Metal-binding</keyword>
<evidence type="ECO:0000313" key="7">
    <source>
        <dbReference type="Proteomes" id="UP000314960"/>
    </source>
</evidence>
<dbReference type="PANTHER" id="PTHR20854">
    <property type="entry name" value="INOSITOL MONOPHOSPHATASE"/>
    <property type="match status" value="1"/>
</dbReference>
<evidence type="ECO:0000256" key="4">
    <source>
        <dbReference type="ARBA" id="ARBA00022842"/>
    </source>
</evidence>
<comment type="cofactor">
    <cofactor evidence="1 5">
        <name>Mg(2+)</name>
        <dbReference type="ChEBI" id="CHEBI:18420"/>
    </cofactor>
</comment>
<dbReference type="InterPro" id="IPR020583">
    <property type="entry name" value="Inositol_monoP_metal-BS"/>
</dbReference>
<dbReference type="GO" id="GO:0006020">
    <property type="term" value="P:inositol metabolic process"/>
    <property type="evidence" value="ECO:0007669"/>
    <property type="project" value="TreeGrafter"/>
</dbReference>
<evidence type="ECO:0000256" key="2">
    <source>
        <dbReference type="ARBA" id="ARBA00022723"/>
    </source>
</evidence>
<dbReference type="AlphaFoldDB" id="A0A3S6QPP6"/>
<evidence type="ECO:0000256" key="3">
    <source>
        <dbReference type="ARBA" id="ARBA00022801"/>
    </source>
</evidence>
<dbReference type="Proteomes" id="UP000314960">
    <property type="component" value="Chromosome"/>
</dbReference>
<evidence type="ECO:0000256" key="1">
    <source>
        <dbReference type="ARBA" id="ARBA00001946"/>
    </source>
</evidence>
<reference evidence="6 7" key="1">
    <citation type="submission" date="2016-11" db="EMBL/GenBank/DDBJ databases">
        <title>Interaction between Lactobacillus species and yeast in water kefir.</title>
        <authorList>
            <person name="Behr J."/>
            <person name="Xu D."/>
            <person name="Vogel R.F."/>
        </authorList>
    </citation>
    <scope>NUCLEOTIDE SEQUENCE [LARGE SCALE GENOMIC DNA]</scope>
    <source>
        <strain evidence="6 7">TMW 1.1822</strain>
    </source>
</reference>
<name>A0A3S6QPP6_9LACO</name>
<feature type="binding site" evidence="5">
    <location>
        <position position="210"/>
    </location>
    <ligand>
        <name>Mg(2+)</name>
        <dbReference type="ChEBI" id="CHEBI:18420"/>
        <label>1</label>
        <note>catalytic</note>
    </ligand>
</feature>
<feature type="binding site" evidence="5">
    <location>
        <position position="90"/>
    </location>
    <ligand>
        <name>Mg(2+)</name>
        <dbReference type="ChEBI" id="CHEBI:18420"/>
        <label>2</label>
    </ligand>
</feature>
<dbReference type="CDD" id="cd01637">
    <property type="entry name" value="IMPase_like"/>
    <property type="match status" value="1"/>
</dbReference>
<dbReference type="PANTHER" id="PTHR20854:SF4">
    <property type="entry name" value="INOSITOL-1-MONOPHOSPHATASE-RELATED"/>
    <property type="match status" value="1"/>
</dbReference>
<feature type="binding site" evidence="5">
    <location>
        <position position="88"/>
    </location>
    <ligand>
        <name>Mg(2+)</name>
        <dbReference type="ChEBI" id="CHEBI:18420"/>
        <label>1</label>
        <note>catalytic</note>
    </ligand>
</feature>
<dbReference type="Gene3D" id="3.40.190.80">
    <property type="match status" value="1"/>
</dbReference>
<dbReference type="Pfam" id="PF00459">
    <property type="entry name" value="Inositol_P"/>
    <property type="match status" value="1"/>
</dbReference>
<dbReference type="SUPFAM" id="SSF56655">
    <property type="entry name" value="Carbohydrate phosphatase"/>
    <property type="match status" value="1"/>
</dbReference>
<organism evidence="6 7">
    <name type="scientific">Liquorilactobacillus hordei</name>
    <dbReference type="NCBI Taxonomy" id="468911"/>
    <lineage>
        <taxon>Bacteria</taxon>
        <taxon>Bacillati</taxon>
        <taxon>Bacillota</taxon>
        <taxon>Bacilli</taxon>
        <taxon>Lactobacillales</taxon>
        <taxon>Lactobacillaceae</taxon>
        <taxon>Liquorilactobacillus</taxon>
    </lineage>
</organism>
<accession>A0A3S6QPP6</accession>
<dbReference type="FunFam" id="3.30.540.10:FF:000003">
    <property type="entry name" value="Inositol-1-monophosphatase"/>
    <property type="match status" value="1"/>
</dbReference>
<feature type="binding site" evidence="5">
    <location>
        <position position="91"/>
    </location>
    <ligand>
        <name>Mg(2+)</name>
        <dbReference type="ChEBI" id="CHEBI:18420"/>
        <label>1</label>
        <note>catalytic</note>
    </ligand>
</feature>
<gene>
    <name evidence="6" type="ORF">BSQ49_07355</name>
</gene>
<dbReference type="GO" id="GO:0046872">
    <property type="term" value="F:metal ion binding"/>
    <property type="evidence" value="ECO:0007669"/>
    <property type="project" value="UniProtKB-KW"/>
</dbReference>
<dbReference type="GO" id="GO:0008934">
    <property type="term" value="F:inositol monophosphate 1-phosphatase activity"/>
    <property type="evidence" value="ECO:0007669"/>
    <property type="project" value="TreeGrafter"/>
</dbReference>
<dbReference type="PROSITE" id="PS00629">
    <property type="entry name" value="IMP_1"/>
    <property type="match status" value="1"/>
</dbReference>
<dbReference type="PRINTS" id="PR00377">
    <property type="entry name" value="IMPHPHTASES"/>
</dbReference>
<sequence length="259" mass="28811">MMESLEYLDIVVRGWMHDARNKILAAFNKDLDVWTKSGRNDLVTNIDKEIEKIYSKNIRLLFPEANIIGEESFTQGDLNMNGMTWFIDPIDGTMNFVKQHCHFASMLAIYENGKGVRGYIYDVVGDKLYWGGPDVGVFCNNEKMKDPSNTVLRDGLIGIGAPYLIHNFCNLQAVALASSGTRMYGSAGIQIIHVIEGKCVGYVSYLRPWDFAAGRVLAETLGLSMKKIDGTPLNMLVSSDVLVATKNAQKDIAKLTKKS</sequence>
<feature type="binding site" evidence="5">
    <location>
        <position position="70"/>
    </location>
    <ligand>
        <name>Mg(2+)</name>
        <dbReference type="ChEBI" id="CHEBI:18420"/>
        <label>1</label>
        <note>catalytic</note>
    </ligand>
</feature>
<protein>
    <submittedName>
        <fullName evidence="6">Fructose 1,6-bisphosphatase</fullName>
    </submittedName>
</protein>
<dbReference type="InterPro" id="IPR000760">
    <property type="entry name" value="Inositol_monophosphatase-like"/>
</dbReference>
<proteinExistence type="predicted"/>
<dbReference type="GO" id="GO:0007165">
    <property type="term" value="P:signal transduction"/>
    <property type="evidence" value="ECO:0007669"/>
    <property type="project" value="TreeGrafter"/>
</dbReference>
<evidence type="ECO:0000313" key="6">
    <source>
        <dbReference type="EMBL" id="AUJ30031.1"/>
    </source>
</evidence>
<dbReference type="EMBL" id="CP018176">
    <property type="protein sequence ID" value="AUJ30031.1"/>
    <property type="molecule type" value="Genomic_DNA"/>
</dbReference>
<evidence type="ECO:0000256" key="5">
    <source>
        <dbReference type="PIRSR" id="PIRSR600760-2"/>
    </source>
</evidence>
<dbReference type="KEGG" id="lhw:BSQ49_07355"/>
<dbReference type="Gene3D" id="3.30.540.10">
    <property type="entry name" value="Fructose-1,6-Bisphosphatase, subunit A, domain 1"/>
    <property type="match status" value="1"/>
</dbReference>
<keyword evidence="4 5" id="KW-0460">Magnesium</keyword>